<gene>
    <name evidence="2" type="ORF">CA85_14310</name>
</gene>
<dbReference type="PANTHER" id="PTHR30093:SF2">
    <property type="entry name" value="TYPE II SECRETION SYSTEM PROTEIN H"/>
    <property type="match status" value="1"/>
</dbReference>
<dbReference type="InterPro" id="IPR011453">
    <property type="entry name" value="DUF1559"/>
</dbReference>
<dbReference type="Gene3D" id="3.30.700.10">
    <property type="entry name" value="Glycoprotein, Type 4 Pilin"/>
    <property type="match status" value="1"/>
</dbReference>
<feature type="domain" description="DUF1559" evidence="1">
    <location>
        <begin position="36"/>
        <end position="319"/>
    </location>
</feature>
<dbReference type="InterPro" id="IPR012902">
    <property type="entry name" value="N_methyl_site"/>
</dbReference>
<proteinExistence type="predicted"/>
<evidence type="ECO:0000259" key="1">
    <source>
        <dbReference type="Pfam" id="PF07596"/>
    </source>
</evidence>
<dbReference type="PANTHER" id="PTHR30093">
    <property type="entry name" value="GENERAL SECRETION PATHWAY PROTEIN G"/>
    <property type="match status" value="1"/>
</dbReference>
<dbReference type="Proteomes" id="UP000318053">
    <property type="component" value="Unassembled WGS sequence"/>
</dbReference>
<sequence length="336" mass="36725">MNTRHMGPRRAFTLIELLVVIAIIGILVALTLSAIQAAREASRRVTCSNHLKQIGLGINNYVSAFQAFPFGVGGDGDQVTSTYGSLNHRRYSTHSQLLPFLELQSLYEKIDFNYSPFYPDLSGNPERVTGMGPNEEAAQTVVPLFLCPSDFNSMGRPWGGNSYRSCNGSTWEGRTGNGIFGQAKLLRPGEIVDGMNYVAAFSERMMGDGTNAGVELRSDLFGDGGQWTEPSLRTWCAELTPQSASSLALQDSNGGMTWLEGNMNWTRYNHVAPPNQPSCKNVITWDGTIMTPSSRHQGGVFMLLASGTVRFVSESIDAETWSALGDVRSSKVVEEF</sequence>
<dbReference type="EMBL" id="SJPK01000003">
    <property type="protein sequence ID" value="TWT72970.1"/>
    <property type="molecule type" value="Genomic_DNA"/>
</dbReference>
<dbReference type="SUPFAM" id="SSF54523">
    <property type="entry name" value="Pili subunits"/>
    <property type="match status" value="1"/>
</dbReference>
<reference evidence="2 3" key="1">
    <citation type="submission" date="2019-02" db="EMBL/GenBank/DDBJ databases">
        <title>Deep-cultivation of Planctomycetes and their phenomic and genomic characterization uncovers novel biology.</title>
        <authorList>
            <person name="Wiegand S."/>
            <person name="Jogler M."/>
            <person name="Boedeker C."/>
            <person name="Pinto D."/>
            <person name="Vollmers J."/>
            <person name="Rivas-Marin E."/>
            <person name="Kohn T."/>
            <person name="Peeters S.H."/>
            <person name="Heuer A."/>
            <person name="Rast P."/>
            <person name="Oberbeckmann S."/>
            <person name="Bunk B."/>
            <person name="Jeske O."/>
            <person name="Meyerdierks A."/>
            <person name="Storesund J.E."/>
            <person name="Kallscheuer N."/>
            <person name="Luecker S."/>
            <person name="Lage O.M."/>
            <person name="Pohl T."/>
            <person name="Merkel B.J."/>
            <person name="Hornburger P."/>
            <person name="Mueller R.-W."/>
            <person name="Bruemmer F."/>
            <person name="Labrenz M."/>
            <person name="Spormann A.M."/>
            <person name="Op Den Camp H."/>
            <person name="Overmann J."/>
            <person name="Amann R."/>
            <person name="Jetten M.S.M."/>
            <person name="Mascher T."/>
            <person name="Medema M.H."/>
            <person name="Devos D.P."/>
            <person name="Kaster A.-K."/>
            <person name="Ovreas L."/>
            <person name="Rohde M."/>
            <person name="Galperin M.Y."/>
            <person name="Jogler C."/>
        </authorList>
    </citation>
    <scope>NUCLEOTIDE SEQUENCE [LARGE SCALE GENOMIC DNA]</scope>
    <source>
        <strain evidence="2 3">CA85</strain>
    </source>
</reference>
<dbReference type="InterPro" id="IPR045584">
    <property type="entry name" value="Pilin-like"/>
</dbReference>
<name>A0A5C5YC65_9BACT</name>
<protein>
    <recommendedName>
        <fullName evidence="1">DUF1559 domain-containing protein</fullName>
    </recommendedName>
</protein>
<dbReference type="NCBIfam" id="TIGR02532">
    <property type="entry name" value="IV_pilin_GFxxxE"/>
    <property type="match status" value="1"/>
</dbReference>
<accession>A0A5C5YC65</accession>
<evidence type="ECO:0000313" key="2">
    <source>
        <dbReference type="EMBL" id="TWT72970.1"/>
    </source>
</evidence>
<dbReference type="Pfam" id="PF07963">
    <property type="entry name" value="N_methyl"/>
    <property type="match status" value="1"/>
</dbReference>
<dbReference type="AlphaFoldDB" id="A0A5C5YC65"/>
<organism evidence="2 3">
    <name type="scientific">Allorhodopirellula solitaria</name>
    <dbReference type="NCBI Taxonomy" id="2527987"/>
    <lineage>
        <taxon>Bacteria</taxon>
        <taxon>Pseudomonadati</taxon>
        <taxon>Planctomycetota</taxon>
        <taxon>Planctomycetia</taxon>
        <taxon>Pirellulales</taxon>
        <taxon>Pirellulaceae</taxon>
        <taxon>Allorhodopirellula</taxon>
    </lineage>
</organism>
<keyword evidence="3" id="KW-1185">Reference proteome</keyword>
<evidence type="ECO:0000313" key="3">
    <source>
        <dbReference type="Proteomes" id="UP000318053"/>
    </source>
</evidence>
<dbReference type="Pfam" id="PF07596">
    <property type="entry name" value="SBP_bac_10"/>
    <property type="match status" value="1"/>
</dbReference>
<comment type="caution">
    <text evidence="2">The sequence shown here is derived from an EMBL/GenBank/DDBJ whole genome shotgun (WGS) entry which is preliminary data.</text>
</comment>
<dbReference type="RefSeq" id="WP_146390959.1">
    <property type="nucleotide sequence ID" value="NZ_SJPK01000003.1"/>
</dbReference>
<dbReference type="OrthoDB" id="217153at2"/>